<gene>
    <name evidence="2" type="ORF">ATANTOWER_007666</name>
</gene>
<evidence type="ECO:0000313" key="3">
    <source>
        <dbReference type="Proteomes" id="UP001345963"/>
    </source>
</evidence>
<feature type="region of interest" description="Disordered" evidence="1">
    <location>
        <begin position="34"/>
        <end position="63"/>
    </location>
</feature>
<dbReference type="Proteomes" id="UP001345963">
    <property type="component" value="Unassembled WGS sequence"/>
</dbReference>
<organism evidence="2 3">
    <name type="scientific">Ataeniobius toweri</name>
    <dbReference type="NCBI Taxonomy" id="208326"/>
    <lineage>
        <taxon>Eukaryota</taxon>
        <taxon>Metazoa</taxon>
        <taxon>Chordata</taxon>
        <taxon>Craniata</taxon>
        <taxon>Vertebrata</taxon>
        <taxon>Euteleostomi</taxon>
        <taxon>Actinopterygii</taxon>
        <taxon>Neopterygii</taxon>
        <taxon>Teleostei</taxon>
        <taxon>Neoteleostei</taxon>
        <taxon>Acanthomorphata</taxon>
        <taxon>Ovalentaria</taxon>
        <taxon>Atherinomorphae</taxon>
        <taxon>Cyprinodontiformes</taxon>
        <taxon>Goodeidae</taxon>
        <taxon>Ataeniobius</taxon>
    </lineage>
</organism>
<feature type="compositionally biased region" description="Basic and acidic residues" evidence="1">
    <location>
        <begin position="53"/>
        <end position="63"/>
    </location>
</feature>
<accession>A0ABU7AWK3</accession>
<feature type="compositionally biased region" description="Polar residues" evidence="1">
    <location>
        <begin position="41"/>
        <end position="52"/>
    </location>
</feature>
<dbReference type="EMBL" id="JAHUTI010031397">
    <property type="protein sequence ID" value="MED6242642.1"/>
    <property type="molecule type" value="Genomic_DNA"/>
</dbReference>
<sequence>MKAESTHLVWIRPTVKIEADFFGGIDPFHDIVDDEEEEEQTSCSPEGTQCSGEEQREKKRKESAFRKQELQQLFHWQASNCGQELSQGPYQVHWSN</sequence>
<comment type="caution">
    <text evidence="2">The sequence shown here is derived from an EMBL/GenBank/DDBJ whole genome shotgun (WGS) entry which is preliminary data.</text>
</comment>
<reference evidence="2 3" key="1">
    <citation type="submission" date="2021-07" db="EMBL/GenBank/DDBJ databases">
        <authorList>
            <person name="Palmer J.M."/>
        </authorList>
    </citation>
    <scope>NUCLEOTIDE SEQUENCE [LARGE SCALE GENOMIC DNA]</scope>
    <source>
        <strain evidence="2 3">AT_MEX2019</strain>
        <tissue evidence="2">Muscle</tissue>
    </source>
</reference>
<proteinExistence type="predicted"/>
<evidence type="ECO:0000313" key="2">
    <source>
        <dbReference type="EMBL" id="MED6242642.1"/>
    </source>
</evidence>
<keyword evidence="3" id="KW-1185">Reference proteome</keyword>
<name>A0ABU7AWK3_9TELE</name>
<evidence type="ECO:0000256" key="1">
    <source>
        <dbReference type="SAM" id="MobiDB-lite"/>
    </source>
</evidence>
<protein>
    <submittedName>
        <fullName evidence="2">Uncharacterized protein</fullName>
    </submittedName>
</protein>